<comment type="similarity">
    <text evidence="2">Belongs to the major facilitator superfamily. Set transporter family.</text>
</comment>
<keyword evidence="5" id="KW-0762">Sugar transport</keyword>
<dbReference type="STRING" id="1441095.AM592_22495"/>
<feature type="transmembrane region" description="Helical" evidence="9">
    <location>
        <begin position="12"/>
        <end position="31"/>
    </location>
</feature>
<evidence type="ECO:0000256" key="9">
    <source>
        <dbReference type="SAM" id="Phobius"/>
    </source>
</evidence>
<keyword evidence="8 9" id="KW-0472">Membrane</keyword>
<dbReference type="AlphaFoldDB" id="A0A0M4FY07"/>
<comment type="subcellular location">
    <subcellularLocation>
        <location evidence="1">Cell membrane</location>
        <topology evidence="1">Multi-pass membrane protein</topology>
    </subcellularLocation>
</comment>
<evidence type="ECO:0000256" key="3">
    <source>
        <dbReference type="ARBA" id="ARBA00022448"/>
    </source>
</evidence>
<feature type="transmembrane region" description="Helical" evidence="9">
    <location>
        <begin position="80"/>
        <end position="98"/>
    </location>
</feature>
<dbReference type="GO" id="GO:0022857">
    <property type="term" value="F:transmembrane transporter activity"/>
    <property type="evidence" value="ECO:0007669"/>
    <property type="project" value="InterPro"/>
</dbReference>
<dbReference type="SUPFAM" id="SSF103473">
    <property type="entry name" value="MFS general substrate transporter"/>
    <property type="match status" value="1"/>
</dbReference>
<feature type="transmembrane region" description="Helical" evidence="9">
    <location>
        <begin position="342"/>
        <end position="366"/>
    </location>
</feature>
<feature type="transmembrane region" description="Helical" evidence="9">
    <location>
        <begin position="309"/>
        <end position="330"/>
    </location>
</feature>
<keyword evidence="12" id="KW-1185">Reference proteome</keyword>
<accession>A0A0M4FY07</accession>
<evidence type="ECO:0000256" key="1">
    <source>
        <dbReference type="ARBA" id="ARBA00004651"/>
    </source>
</evidence>
<dbReference type="Pfam" id="PF07690">
    <property type="entry name" value="MFS_1"/>
    <property type="match status" value="1"/>
</dbReference>
<feature type="transmembrane region" description="Helical" evidence="9">
    <location>
        <begin position="372"/>
        <end position="390"/>
    </location>
</feature>
<feature type="transmembrane region" description="Helical" evidence="9">
    <location>
        <begin position="43"/>
        <end position="68"/>
    </location>
</feature>
<sequence>MYTRFKKLFTIKGYSLFVICLLLIGIGSSITNPYLPLYLTEDFGMSTGAFGIFMAVILLSGVIVNSLIAKHSDRGVDRKWIIIVATISSALGFASYLVFHNFFILLIVVCLFNAFGAPAIPQIYASAQESANASNSDDNTFAMSTLRSLISLGFLIGPLGGTVILGSLGYKGLFLGTAAIFLITASLVYLFLQRQKAVQKNTKKKKSSDTYSLKSKEINQPLIAFIFLFVVNTISMIITPLFIVNELQGTHMDVGLVVSICAGLEIPIMLVLGALGKKISNHSLMIYGCLIAVIYYTILSVSTHTWQLIAAQLLQATFVAIIMGNGLSYFNDLLPNSPGITTTIYMNGATIGRLIGSLGGGFIAQFVGYRNVFWVCLVLVIFSFFILWRVRQLGKPTGVTSEVDA</sequence>
<reference evidence="11 12" key="2">
    <citation type="journal article" date="2016" name="Int. J. Syst. Evol. Microbiol.">
        <title>Bacillus gobiensis sp. nov., isolated from a soil sample.</title>
        <authorList>
            <person name="Liu B."/>
            <person name="Liu G.H."/>
            <person name="Cetin S."/>
            <person name="Schumann P."/>
            <person name="Pan Z.Z."/>
            <person name="Chen Q.Q."/>
        </authorList>
    </citation>
    <scope>NUCLEOTIDE SEQUENCE [LARGE SCALE GENOMIC DNA]</scope>
    <source>
        <strain evidence="11 12">FJAT-4402</strain>
    </source>
</reference>
<feature type="transmembrane region" description="Helical" evidence="9">
    <location>
        <begin position="146"/>
        <end position="166"/>
    </location>
</feature>
<organism evidence="11 12">
    <name type="scientific">Bacillus gobiensis</name>
    <dbReference type="NCBI Taxonomy" id="1441095"/>
    <lineage>
        <taxon>Bacteria</taxon>
        <taxon>Bacillati</taxon>
        <taxon>Bacillota</taxon>
        <taxon>Bacilli</taxon>
        <taxon>Bacillales</taxon>
        <taxon>Bacillaceae</taxon>
        <taxon>Bacillus</taxon>
    </lineage>
</organism>
<dbReference type="InterPro" id="IPR036259">
    <property type="entry name" value="MFS_trans_sf"/>
</dbReference>
<evidence type="ECO:0000313" key="12">
    <source>
        <dbReference type="Proteomes" id="UP000067625"/>
    </source>
</evidence>
<feature type="transmembrane region" description="Helical" evidence="9">
    <location>
        <begin position="104"/>
        <end position="125"/>
    </location>
</feature>
<dbReference type="OrthoDB" id="7337792at2"/>
<evidence type="ECO:0000256" key="4">
    <source>
        <dbReference type="ARBA" id="ARBA00022475"/>
    </source>
</evidence>
<dbReference type="PROSITE" id="PS50850">
    <property type="entry name" value="MFS"/>
    <property type="match status" value="1"/>
</dbReference>
<dbReference type="InterPro" id="IPR020846">
    <property type="entry name" value="MFS_dom"/>
</dbReference>
<evidence type="ECO:0000256" key="5">
    <source>
        <dbReference type="ARBA" id="ARBA00022597"/>
    </source>
</evidence>
<dbReference type="EMBL" id="CP012600">
    <property type="protein sequence ID" value="ALC83955.1"/>
    <property type="molecule type" value="Genomic_DNA"/>
</dbReference>
<dbReference type="RefSeq" id="WP_053605841.1">
    <property type="nucleotide sequence ID" value="NZ_CP012600.1"/>
</dbReference>
<gene>
    <name evidence="11" type="ORF">AM592_22495</name>
</gene>
<keyword evidence="4" id="KW-1003">Cell membrane</keyword>
<reference evidence="12" key="1">
    <citation type="submission" date="2015-08" db="EMBL/GenBank/DDBJ databases">
        <title>Genome sequencing project for genomic taxonomy and phylogenomics of Bacillus-like bacteria.</title>
        <authorList>
            <person name="Liu B."/>
            <person name="Wang J."/>
            <person name="Zhu Y."/>
            <person name="Liu G."/>
            <person name="Chen Q."/>
            <person name="Chen Z."/>
            <person name="Lan J."/>
            <person name="Che J."/>
            <person name="Ge C."/>
            <person name="Shi H."/>
            <person name="Pan Z."/>
            <person name="Liu X."/>
        </authorList>
    </citation>
    <scope>NUCLEOTIDE SEQUENCE [LARGE SCALE GENOMIC DNA]</scope>
    <source>
        <strain evidence="12">FJAT-4402</strain>
    </source>
</reference>
<feature type="transmembrane region" description="Helical" evidence="9">
    <location>
        <begin position="256"/>
        <end position="275"/>
    </location>
</feature>
<dbReference type="PANTHER" id="PTHR23535">
    <property type="entry name" value="SUGAR EFFLUX TRANSPORTER A-RELATED"/>
    <property type="match status" value="1"/>
</dbReference>
<name>A0A0M4FY07_9BACI</name>
<evidence type="ECO:0000256" key="7">
    <source>
        <dbReference type="ARBA" id="ARBA00022989"/>
    </source>
</evidence>
<keyword evidence="7 9" id="KW-1133">Transmembrane helix</keyword>
<dbReference type="CDD" id="cd17471">
    <property type="entry name" value="MFS_Set"/>
    <property type="match status" value="1"/>
</dbReference>
<dbReference type="PATRIC" id="fig|1441095.3.peg.4978"/>
<evidence type="ECO:0000256" key="8">
    <source>
        <dbReference type="ARBA" id="ARBA00023136"/>
    </source>
</evidence>
<evidence type="ECO:0000256" key="2">
    <source>
        <dbReference type="ARBA" id="ARBA00006523"/>
    </source>
</evidence>
<protein>
    <submittedName>
        <fullName evidence="11">MFS transporter</fullName>
    </submittedName>
</protein>
<dbReference type="PANTHER" id="PTHR23535:SF2">
    <property type="entry name" value="SUGAR EFFLUX TRANSPORTER A-RELATED"/>
    <property type="match status" value="1"/>
</dbReference>
<dbReference type="InterPro" id="IPR011701">
    <property type="entry name" value="MFS"/>
</dbReference>
<dbReference type="GO" id="GO:0005886">
    <property type="term" value="C:plasma membrane"/>
    <property type="evidence" value="ECO:0007669"/>
    <property type="project" value="UniProtKB-SubCell"/>
</dbReference>
<evidence type="ECO:0000313" key="11">
    <source>
        <dbReference type="EMBL" id="ALC83955.1"/>
    </source>
</evidence>
<dbReference type="Gene3D" id="1.20.1250.20">
    <property type="entry name" value="MFS general substrate transporter like domains"/>
    <property type="match status" value="2"/>
</dbReference>
<feature type="transmembrane region" description="Helical" evidence="9">
    <location>
        <begin position="172"/>
        <end position="192"/>
    </location>
</feature>
<evidence type="ECO:0000256" key="6">
    <source>
        <dbReference type="ARBA" id="ARBA00022692"/>
    </source>
</evidence>
<proteinExistence type="inferred from homology"/>
<evidence type="ECO:0000259" key="10">
    <source>
        <dbReference type="PROSITE" id="PS50850"/>
    </source>
</evidence>
<feature type="transmembrane region" description="Helical" evidence="9">
    <location>
        <begin position="284"/>
        <end position="303"/>
    </location>
</feature>
<feature type="transmembrane region" description="Helical" evidence="9">
    <location>
        <begin position="222"/>
        <end position="244"/>
    </location>
</feature>
<dbReference type="Proteomes" id="UP000067625">
    <property type="component" value="Chromosome"/>
</dbReference>
<feature type="domain" description="Major facilitator superfamily (MFS) profile" evidence="10">
    <location>
        <begin position="13"/>
        <end position="395"/>
    </location>
</feature>
<keyword evidence="3" id="KW-0813">Transport</keyword>
<keyword evidence="6 9" id="KW-0812">Transmembrane</keyword>